<dbReference type="AlphaFoldDB" id="A0A6C2TVU3"/>
<dbReference type="Proteomes" id="UP000366872">
    <property type="component" value="Unassembled WGS sequence"/>
</dbReference>
<proteinExistence type="predicted"/>
<dbReference type="EMBL" id="CAAHFG010000001">
    <property type="protein sequence ID" value="VGO11677.1"/>
    <property type="molecule type" value="Genomic_DNA"/>
</dbReference>
<evidence type="ECO:0000313" key="1">
    <source>
        <dbReference type="EMBL" id="VGO11677.1"/>
    </source>
</evidence>
<gene>
    <name evidence="1" type="ORF">PDESU_00222</name>
</gene>
<keyword evidence="2" id="KW-1185">Reference proteome</keyword>
<accession>A0A6C2TVU3</accession>
<protein>
    <submittedName>
        <fullName evidence="1">Uncharacterized protein</fullName>
    </submittedName>
</protein>
<name>A0A6C2TVU3_PONDE</name>
<reference evidence="1 2" key="1">
    <citation type="submission" date="2019-04" db="EMBL/GenBank/DDBJ databases">
        <authorList>
            <person name="Van Vliet M D."/>
        </authorList>
    </citation>
    <scope>NUCLEOTIDE SEQUENCE [LARGE SCALE GENOMIC DNA]</scope>
    <source>
        <strain evidence="1 2">F1</strain>
    </source>
</reference>
<organism evidence="1 2">
    <name type="scientific">Pontiella desulfatans</name>
    <dbReference type="NCBI Taxonomy" id="2750659"/>
    <lineage>
        <taxon>Bacteria</taxon>
        <taxon>Pseudomonadati</taxon>
        <taxon>Kiritimatiellota</taxon>
        <taxon>Kiritimatiellia</taxon>
        <taxon>Kiritimatiellales</taxon>
        <taxon>Pontiellaceae</taxon>
        <taxon>Pontiella</taxon>
    </lineage>
</organism>
<sequence>MPLAFGKEQASATLGNGLDATVPLVVNLAKHTTGQGFRPHIVRHAFEKGKKD</sequence>
<evidence type="ECO:0000313" key="2">
    <source>
        <dbReference type="Proteomes" id="UP000366872"/>
    </source>
</evidence>